<feature type="domain" description="DUF7137" evidence="3">
    <location>
        <begin position="82"/>
        <end position="213"/>
    </location>
</feature>
<evidence type="ECO:0000256" key="2">
    <source>
        <dbReference type="SAM" id="SignalP"/>
    </source>
</evidence>
<sequence>MLVLFGSLLLFSSLVDGQSTSASPPPPPPPPGSSNQPTATVPATGTASGTAPVPVPTNTNGGNQTIPTPTQTGPRPTRDPSAPLATINVISPPNRKDNPPLYALGSNILFSWTIDMTKLLLTPTNITLDAIPQSRSKEVYTIGVVPPGTTNYTWTAALQRNDSHPLIEDIYTFRIYDGQVGPYGYLTDGGGYLQSNVGILFGLYYPREYNNATCDCTSNDVQQRCGTCEFSPVTNSAHGALFPSGSAWVLPIAIAVISASLAL</sequence>
<accession>A0A9P6U7J4</accession>
<feature type="region of interest" description="Disordered" evidence="1">
    <location>
        <begin position="17"/>
        <end position="92"/>
    </location>
</feature>
<evidence type="ECO:0000256" key="1">
    <source>
        <dbReference type="SAM" id="MobiDB-lite"/>
    </source>
</evidence>
<comment type="caution">
    <text evidence="4">The sequence shown here is derived from an EMBL/GenBank/DDBJ whole genome shotgun (WGS) entry which is preliminary data.</text>
</comment>
<feature type="compositionally biased region" description="Pro residues" evidence="1">
    <location>
        <begin position="23"/>
        <end position="32"/>
    </location>
</feature>
<keyword evidence="2" id="KW-0732">Signal</keyword>
<dbReference type="PANTHER" id="PTHR42028:SF1">
    <property type="entry name" value="YALI0E30657P"/>
    <property type="match status" value="1"/>
</dbReference>
<keyword evidence="5" id="KW-1185">Reference proteome</keyword>
<organism evidence="4 5">
    <name type="scientific">Actinomortierella ambigua</name>
    <dbReference type="NCBI Taxonomy" id="1343610"/>
    <lineage>
        <taxon>Eukaryota</taxon>
        <taxon>Fungi</taxon>
        <taxon>Fungi incertae sedis</taxon>
        <taxon>Mucoromycota</taxon>
        <taxon>Mortierellomycotina</taxon>
        <taxon>Mortierellomycetes</taxon>
        <taxon>Mortierellales</taxon>
        <taxon>Mortierellaceae</taxon>
        <taxon>Actinomortierella</taxon>
    </lineage>
</organism>
<reference evidence="4" key="1">
    <citation type="journal article" date="2020" name="Fungal Divers.">
        <title>Resolving the Mortierellaceae phylogeny through synthesis of multi-gene phylogenetics and phylogenomics.</title>
        <authorList>
            <person name="Vandepol N."/>
            <person name="Liber J."/>
            <person name="Desiro A."/>
            <person name="Na H."/>
            <person name="Kennedy M."/>
            <person name="Barry K."/>
            <person name="Grigoriev I.V."/>
            <person name="Miller A.N."/>
            <person name="O'Donnell K."/>
            <person name="Stajich J.E."/>
            <person name="Bonito G."/>
        </authorList>
    </citation>
    <scope>NUCLEOTIDE SEQUENCE</scope>
    <source>
        <strain evidence="4">BC1065</strain>
    </source>
</reference>
<gene>
    <name evidence="4" type="ORF">DFQ27_002244</name>
</gene>
<evidence type="ECO:0000313" key="4">
    <source>
        <dbReference type="EMBL" id="KAG0262623.1"/>
    </source>
</evidence>
<evidence type="ECO:0000313" key="5">
    <source>
        <dbReference type="Proteomes" id="UP000807716"/>
    </source>
</evidence>
<dbReference type="AlphaFoldDB" id="A0A9P6U7J4"/>
<dbReference type="PANTHER" id="PTHR42028">
    <property type="entry name" value="CHROMOSOME 1, WHOLE GENOME SHOTGUN SEQUENCE"/>
    <property type="match status" value="1"/>
</dbReference>
<dbReference type="Pfam" id="PF23585">
    <property type="entry name" value="DUF7137"/>
    <property type="match status" value="1"/>
</dbReference>
<feature type="chain" id="PRO_5040158665" description="DUF7137 domain-containing protein" evidence="2">
    <location>
        <begin position="18"/>
        <end position="263"/>
    </location>
</feature>
<dbReference type="OrthoDB" id="2435509at2759"/>
<dbReference type="EMBL" id="JAAAJB010000182">
    <property type="protein sequence ID" value="KAG0262623.1"/>
    <property type="molecule type" value="Genomic_DNA"/>
</dbReference>
<feature type="signal peptide" evidence="2">
    <location>
        <begin position="1"/>
        <end position="17"/>
    </location>
</feature>
<feature type="compositionally biased region" description="Low complexity" evidence="1">
    <location>
        <begin position="64"/>
        <end position="75"/>
    </location>
</feature>
<dbReference type="Proteomes" id="UP000807716">
    <property type="component" value="Unassembled WGS sequence"/>
</dbReference>
<evidence type="ECO:0000259" key="3">
    <source>
        <dbReference type="Pfam" id="PF23585"/>
    </source>
</evidence>
<proteinExistence type="predicted"/>
<dbReference type="InterPro" id="IPR055561">
    <property type="entry name" value="DUF7137"/>
</dbReference>
<name>A0A9P6U7J4_9FUNG</name>
<protein>
    <recommendedName>
        <fullName evidence="3">DUF7137 domain-containing protein</fullName>
    </recommendedName>
</protein>